<dbReference type="OrthoDB" id="9153999at2"/>
<reference evidence="1 2" key="1">
    <citation type="submission" date="2016-04" db="EMBL/GenBank/DDBJ databases">
        <title>Complete genome sequence of natural rubber-degrading, novel Gram-negative bacterium, Rhizobacter gummiphilus strain NS21.</title>
        <authorList>
            <person name="Tabata M."/>
            <person name="Kasai D."/>
            <person name="Fukuda M."/>
        </authorList>
    </citation>
    <scope>NUCLEOTIDE SEQUENCE [LARGE SCALE GENOMIC DNA]</scope>
    <source>
        <strain evidence="1 2">NS21</strain>
    </source>
</reference>
<dbReference type="AlphaFoldDB" id="A0A1W6LCE6"/>
<proteinExistence type="predicted"/>
<dbReference type="KEGG" id="rgu:A4W93_19745"/>
<gene>
    <name evidence="1" type="ORF">A4W93_19745</name>
</gene>
<keyword evidence="2" id="KW-1185">Reference proteome</keyword>
<name>A0A1W6LCE6_9BURK</name>
<dbReference type="EMBL" id="CP015118">
    <property type="protein sequence ID" value="ARN21951.1"/>
    <property type="molecule type" value="Genomic_DNA"/>
</dbReference>
<evidence type="ECO:0000313" key="1">
    <source>
        <dbReference type="EMBL" id="ARN21951.1"/>
    </source>
</evidence>
<sequence>MHFDERTEGDYRIYAGAVEGPCGDGYIAAVVVSRMTGPNGSGPVAYRDDSIACGHRWPSPEAALTHALARAREVIYRERHRLAC</sequence>
<protein>
    <submittedName>
        <fullName evidence="1">Uncharacterized protein</fullName>
    </submittedName>
</protein>
<evidence type="ECO:0000313" key="2">
    <source>
        <dbReference type="Proteomes" id="UP000193427"/>
    </source>
</evidence>
<dbReference type="STRING" id="946333.A4W93_19745"/>
<organism evidence="1 2">
    <name type="scientific">Piscinibacter gummiphilus</name>
    <dbReference type="NCBI Taxonomy" id="946333"/>
    <lineage>
        <taxon>Bacteria</taxon>
        <taxon>Pseudomonadati</taxon>
        <taxon>Pseudomonadota</taxon>
        <taxon>Betaproteobacteria</taxon>
        <taxon>Burkholderiales</taxon>
        <taxon>Sphaerotilaceae</taxon>
        <taxon>Piscinibacter</taxon>
    </lineage>
</organism>
<accession>A0A1W6LCE6</accession>
<dbReference type="RefSeq" id="WP_085752249.1">
    <property type="nucleotide sequence ID" value="NZ_BSPR01000006.1"/>
</dbReference>
<dbReference type="Proteomes" id="UP000193427">
    <property type="component" value="Chromosome"/>
</dbReference>